<dbReference type="InterPro" id="IPR043159">
    <property type="entry name" value="Lectin_gal-bd_sf"/>
</dbReference>
<keyword evidence="2" id="KW-1133">Transmembrane helix</keyword>
<protein>
    <submittedName>
        <fullName evidence="3">Uncharacterized protein</fullName>
    </submittedName>
</protein>
<sequence>RPSITTKSSSISILHVTIRSQDSTHTAQKKSNNQQTQLQLNSQQRSKDLIRSVNVYRKVSVSQSFLKNKVEPKKSIDSFTGPIKSDIPPNDDLYKANKNLDQTTLQIEDFLGNKLPNSINNDSEINKNYPRNVTSDKLVMMNDFRKRRFKNQLHKKYISNCCCQCSCMRIIGSLFAAICVGIVISAILLGSLIRSNKPTTPIYFSTITSTTASPEILTSLPENSIINITCVSPTPTINIQYAFYGVYNNTGCNCSPSNCTEMDVTQTVISYCANSSISSICIFTANNGFFNDTCVGKPKLFSLTYACT</sequence>
<reference evidence="3" key="1">
    <citation type="submission" date="2021-02" db="EMBL/GenBank/DDBJ databases">
        <authorList>
            <person name="Nowell W R."/>
        </authorList>
    </citation>
    <scope>NUCLEOTIDE SEQUENCE</scope>
</reference>
<feature type="region of interest" description="Disordered" evidence="1">
    <location>
        <begin position="24"/>
        <end position="44"/>
    </location>
</feature>
<name>A0A814YU40_9BILA</name>
<evidence type="ECO:0000313" key="5">
    <source>
        <dbReference type="Proteomes" id="UP000663891"/>
    </source>
</evidence>
<evidence type="ECO:0000313" key="4">
    <source>
        <dbReference type="EMBL" id="CAF4143291.1"/>
    </source>
</evidence>
<gene>
    <name evidence="4" type="ORF">OKA104_LOCUS37868</name>
    <name evidence="3" type="ORF">VCS650_LOCUS27414</name>
</gene>
<dbReference type="Proteomes" id="UP000663881">
    <property type="component" value="Unassembled WGS sequence"/>
</dbReference>
<feature type="non-terminal residue" evidence="3">
    <location>
        <position position="1"/>
    </location>
</feature>
<organism evidence="3 5">
    <name type="scientific">Adineta steineri</name>
    <dbReference type="NCBI Taxonomy" id="433720"/>
    <lineage>
        <taxon>Eukaryota</taxon>
        <taxon>Metazoa</taxon>
        <taxon>Spiralia</taxon>
        <taxon>Gnathifera</taxon>
        <taxon>Rotifera</taxon>
        <taxon>Eurotatoria</taxon>
        <taxon>Bdelloidea</taxon>
        <taxon>Adinetida</taxon>
        <taxon>Adinetidae</taxon>
        <taxon>Adineta</taxon>
    </lineage>
</organism>
<dbReference type="EMBL" id="CAJNON010000385">
    <property type="protein sequence ID" value="CAF1234121.1"/>
    <property type="molecule type" value="Genomic_DNA"/>
</dbReference>
<evidence type="ECO:0000313" key="3">
    <source>
        <dbReference type="EMBL" id="CAF1234121.1"/>
    </source>
</evidence>
<accession>A0A814YU40</accession>
<evidence type="ECO:0000256" key="1">
    <source>
        <dbReference type="SAM" id="MobiDB-lite"/>
    </source>
</evidence>
<evidence type="ECO:0000256" key="2">
    <source>
        <dbReference type="SAM" id="Phobius"/>
    </source>
</evidence>
<comment type="caution">
    <text evidence="3">The sequence shown here is derived from an EMBL/GenBank/DDBJ whole genome shotgun (WGS) entry which is preliminary data.</text>
</comment>
<dbReference type="CDD" id="cd22823">
    <property type="entry name" value="Gal_Rha_Lectin"/>
    <property type="match status" value="1"/>
</dbReference>
<proteinExistence type="predicted"/>
<feature type="transmembrane region" description="Helical" evidence="2">
    <location>
        <begin position="170"/>
        <end position="193"/>
    </location>
</feature>
<dbReference type="AlphaFoldDB" id="A0A814YU40"/>
<feature type="compositionally biased region" description="Low complexity" evidence="1">
    <location>
        <begin position="29"/>
        <end position="44"/>
    </location>
</feature>
<dbReference type="OrthoDB" id="5988701at2759"/>
<dbReference type="Gene3D" id="2.60.120.740">
    <property type="match status" value="1"/>
</dbReference>
<keyword evidence="2" id="KW-0812">Transmembrane</keyword>
<dbReference type="Proteomes" id="UP000663891">
    <property type="component" value="Unassembled WGS sequence"/>
</dbReference>
<keyword evidence="2" id="KW-0472">Membrane</keyword>
<dbReference type="EMBL" id="CAJOAY010006531">
    <property type="protein sequence ID" value="CAF4143291.1"/>
    <property type="molecule type" value="Genomic_DNA"/>
</dbReference>